<dbReference type="HOGENOM" id="CLU_065080_0_0_2"/>
<gene>
    <name evidence="2" type="ordered locus">Hlac_2842</name>
</gene>
<protein>
    <submittedName>
        <fullName evidence="2">Uncharacterized protein</fullName>
    </submittedName>
</protein>
<evidence type="ECO:0000313" key="2">
    <source>
        <dbReference type="EMBL" id="ACM58406.1"/>
    </source>
</evidence>
<dbReference type="KEGG" id="hla:Hlac_2842"/>
<name>B9LW16_HALLT</name>
<dbReference type="Pfam" id="PF20314">
    <property type="entry name" value="DUF6610"/>
    <property type="match status" value="1"/>
</dbReference>
<dbReference type="eggNOG" id="arCOG08903">
    <property type="taxonomic scope" value="Archaea"/>
</dbReference>
<sequence length="363" mass="39971">MGAGRPAAASQTATHVIDTSTSSSTAREIATARRADSVAFLHRAPFALDAYELGFLPGFREDCGYQQSQSTQLDIPVGMLDNDFRNPDLERFVDRFFEHEPQVGVIGDVYERDDINDHVAAAREIQASYPEAELIIVPKSRTVIDAIPEDLVLGYSRGYADRLAHEFSDPPDWRGRRIHILGGSPPKQLEAIRQLTRPTLSADPPADIVGVDWNGLHRGAQFGEFWTTDGWDDSGRDADHVTVWRTVRHSLARIREFWKVHGIWPETTPQDEGIHIEYGGRPQPISNRPLALNVGRTSGEHLAARTSLNTGPAQSVGTVVTSATSPIAIGITTRRSLASRASTSRRRKQRAVFRAPGGAEARS</sequence>
<feature type="region of interest" description="Disordered" evidence="1">
    <location>
        <begin position="338"/>
        <end position="363"/>
    </location>
</feature>
<organism evidence="2 3">
    <name type="scientific">Halorubrum lacusprofundi (strain ATCC 49239 / DSM 5036 / JCM 8891 / ACAM 34)</name>
    <dbReference type="NCBI Taxonomy" id="416348"/>
    <lineage>
        <taxon>Archaea</taxon>
        <taxon>Methanobacteriati</taxon>
        <taxon>Methanobacteriota</taxon>
        <taxon>Stenosarchaea group</taxon>
        <taxon>Halobacteria</taxon>
        <taxon>Halobacteriales</taxon>
        <taxon>Haloferacaceae</taxon>
        <taxon>Halorubrum</taxon>
    </lineage>
</organism>
<accession>B9LW16</accession>
<evidence type="ECO:0000256" key="1">
    <source>
        <dbReference type="SAM" id="MobiDB-lite"/>
    </source>
</evidence>
<evidence type="ECO:0000313" key="3">
    <source>
        <dbReference type="Proteomes" id="UP000000740"/>
    </source>
</evidence>
<dbReference type="EMBL" id="CP001366">
    <property type="protein sequence ID" value="ACM58406.1"/>
    <property type="molecule type" value="Genomic_DNA"/>
</dbReference>
<dbReference type="AlphaFoldDB" id="B9LW16"/>
<dbReference type="Proteomes" id="UP000000740">
    <property type="component" value="Chromosome 2"/>
</dbReference>
<dbReference type="InterPro" id="IPR046718">
    <property type="entry name" value="DUF6610"/>
</dbReference>
<keyword evidence="3" id="KW-1185">Reference proteome</keyword>
<proteinExistence type="predicted"/>
<feature type="region of interest" description="Disordered" evidence="1">
    <location>
        <begin position="1"/>
        <end position="22"/>
    </location>
</feature>
<feature type="compositionally biased region" description="Polar residues" evidence="1">
    <location>
        <begin position="9"/>
        <end position="22"/>
    </location>
</feature>
<reference evidence="2 3" key="1">
    <citation type="journal article" date="2016" name="Stand. Genomic Sci.">
        <title>Complete genome sequence of the Antarctic Halorubrum lacusprofundi type strain ACAM 34.</title>
        <authorList>
            <person name="Anderson I.J."/>
            <person name="DasSarma P."/>
            <person name="Lucas S."/>
            <person name="Copeland A."/>
            <person name="Lapidus A."/>
            <person name="Del Rio T.G."/>
            <person name="Tice H."/>
            <person name="Dalin E."/>
            <person name="Bruce D.C."/>
            <person name="Goodwin L."/>
            <person name="Pitluck S."/>
            <person name="Sims D."/>
            <person name="Brettin T.S."/>
            <person name="Detter J.C."/>
            <person name="Han C.S."/>
            <person name="Larimer F."/>
            <person name="Hauser L."/>
            <person name="Land M."/>
            <person name="Ivanova N."/>
            <person name="Richardson P."/>
            <person name="Cavicchioli R."/>
            <person name="DasSarma S."/>
            <person name="Woese C.R."/>
            <person name="Kyrpides N.C."/>
        </authorList>
    </citation>
    <scope>NUCLEOTIDE SEQUENCE [LARGE SCALE GENOMIC DNA]</scope>
    <source>
        <strain evidence="3">ATCC 49239 / DSM 5036 / JCM 8891 / ACAM 34</strain>
    </source>
</reference>